<feature type="transmembrane region" description="Helical" evidence="1">
    <location>
        <begin position="20"/>
        <end position="39"/>
    </location>
</feature>
<organism evidence="2">
    <name type="scientific">Graphocephala atropunctata</name>
    <dbReference type="NCBI Taxonomy" id="36148"/>
    <lineage>
        <taxon>Eukaryota</taxon>
        <taxon>Metazoa</taxon>
        <taxon>Ecdysozoa</taxon>
        <taxon>Arthropoda</taxon>
        <taxon>Hexapoda</taxon>
        <taxon>Insecta</taxon>
        <taxon>Pterygota</taxon>
        <taxon>Neoptera</taxon>
        <taxon>Paraneoptera</taxon>
        <taxon>Hemiptera</taxon>
        <taxon>Auchenorrhyncha</taxon>
        <taxon>Membracoidea</taxon>
        <taxon>Cicadellidae</taxon>
        <taxon>Cicadellinae</taxon>
        <taxon>Cicadellini</taxon>
        <taxon>Graphocephala</taxon>
    </lineage>
</organism>
<feature type="non-terminal residue" evidence="2">
    <location>
        <position position="1"/>
    </location>
</feature>
<dbReference type="EMBL" id="GEBQ01009220">
    <property type="protein sequence ID" value="JAT30757.1"/>
    <property type="molecule type" value="Transcribed_RNA"/>
</dbReference>
<protein>
    <recommendedName>
        <fullName evidence="3">Ionotropic glutamate receptor C-terminal domain-containing protein</fullName>
    </recommendedName>
</protein>
<evidence type="ECO:0000313" key="2">
    <source>
        <dbReference type="EMBL" id="JAT30757.1"/>
    </source>
</evidence>
<keyword evidence="1" id="KW-0812">Transmembrane</keyword>
<sequence length="99" mass="11407">VPRPHLITHKWHSLINIFTLKVWLCILALYIISTICYWLSCNSGLTRIHVSPMESILTMFGMMTLTSWPVRTSNSSGRQLVTWWCVFVLMLTATYSSSI</sequence>
<feature type="non-terminal residue" evidence="2">
    <location>
        <position position="99"/>
    </location>
</feature>
<dbReference type="Gene3D" id="1.10.287.70">
    <property type="match status" value="1"/>
</dbReference>
<dbReference type="AlphaFoldDB" id="A0A1B6M4A5"/>
<proteinExistence type="predicted"/>
<accession>A0A1B6M4A5</accession>
<evidence type="ECO:0008006" key="3">
    <source>
        <dbReference type="Google" id="ProtNLM"/>
    </source>
</evidence>
<keyword evidence="1" id="KW-1133">Transmembrane helix</keyword>
<name>A0A1B6M4A5_9HEMI</name>
<feature type="transmembrane region" description="Helical" evidence="1">
    <location>
        <begin position="80"/>
        <end position="98"/>
    </location>
</feature>
<reference evidence="2" key="1">
    <citation type="submission" date="2015-11" db="EMBL/GenBank/DDBJ databases">
        <title>De novo transcriptome assembly of four potential Pierce s Disease insect vectors from Arizona vineyards.</title>
        <authorList>
            <person name="Tassone E.E."/>
        </authorList>
    </citation>
    <scope>NUCLEOTIDE SEQUENCE</scope>
</reference>
<evidence type="ECO:0000256" key="1">
    <source>
        <dbReference type="SAM" id="Phobius"/>
    </source>
</evidence>
<gene>
    <name evidence="2" type="ORF">g.52395</name>
</gene>
<keyword evidence="1" id="KW-0472">Membrane</keyword>